<feature type="binding site" evidence="19">
    <location>
        <position position="83"/>
    </location>
    <ligand>
        <name>Ca(2+)</name>
        <dbReference type="ChEBI" id="CHEBI:29108"/>
        <label>1</label>
    </ligand>
</feature>
<keyword evidence="11 19" id="KW-0106">Calcium</keyword>
<dbReference type="InterPro" id="IPR019793">
    <property type="entry name" value="Peroxidases_heam-ligand_BS"/>
</dbReference>
<comment type="cofactor">
    <cofactor evidence="19 22">
        <name>heme b</name>
        <dbReference type="ChEBI" id="CHEBI:60344"/>
    </cofactor>
    <text evidence="19 22">Binds 1 heme b (iron(II)-protoporphyrin IX) group per subunit.</text>
</comment>
<dbReference type="PROSITE" id="PS50873">
    <property type="entry name" value="PEROXIDASE_4"/>
    <property type="match status" value="1"/>
</dbReference>
<evidence type="ECO:0000256" key="9">
    <source>
        <dbReference type="ARBA" id="ARBA00022723"/>
    </source>
</evidence>
<evidence type="ECO:0000256" key="17">
    <source>
        <dbReference type="PIRSR" id="PIRSR600823-1"/>
    </source>
</evidence>
<feature type="site" description="Transition state stabilizer" evidence="20">
    <location>
        <position position="69"/>
    </location>
</feature>
<dbReference type="Proteomes" id="UP000298416">
    <property type="component" value="Unassembled WGS sequence"/>
</dbReference>
<keyword evidence="25" id="KW-1185">Reference proteome</keyword>
<feature type="binding site" evidence="19">
    <location>
        <position position="257"/>
    </location>
    <ligand>
        <name>Ca(2+)</name>
        <dbReference type="ChEBI" id="CHEBI:29108"/>
        <label>2</label>
    </ligand>
</feature>
<evidence type="ECO:0000256" key="2">
    <source>
        <dbReference type="ARBA" id="ARBA00002322"/>
    </source>
</evidence>
<feature type="binding site" evidence="19">
    <location>
        <position position="74"/>
    </location>
    <ligand>
        <name>Ca(2+)</name>
        <dbReference type="ChEBI" id="CHEBI:29108"/>
        <label>1</label>
    </ligand>
</feature>
<evidence type="ECO:0000256" key="21">
    <source>
        <dbReference type="PIRSR" id="PIRSR600823-5"/>
    </source>
</evidence>
<evidence type="ECO:0000256" key="4">
    <source>
        <dbReference type="ARBA" id="ARBA00006873"/>
    </source>
</evidence>
<reference evidence="24" key="2">
    <citation type="submission" date="2020-08" db="EMBL/GenBank/DDBJ databases">
        <title>Plant Genome Project.</title>
        <authorList>
            <person name="Zhang R.-G."/>
        </authorList>
    </citation>
    <scope>NUCLEOTIDE SEQUENCE</scope>
    <source>
        <strain evidence="24">Huo1</strain>
        <tissue evidence="24">Leaf</tissue>
    </source>
</reference>
<sequence length="330" mass="35145">MSSPSLSLIVIAAIVSAALCGQSRGATPPLQVGFYKGKCASADVEAIVGGVVKAWYDYKDKTIAAGLLRLQFHDCFVNGCDASLLLDGGNTTEKAAIPNRSVRGYELIDAAKAVVEAVCRGVVSCADIIVMATRDAVALSGGGRYIVETGRRDGTISLLKNVDLPSPSVSVSDSIKAFAKKGLNATDMIYLLGGHTVGVTHCSLIQDRLYNFRGTQKPDPNMEAALLTALRTRCPQNAKVDNEVNLDQNPLSSMVVDNSYYKQIVKKRGILQIDQDLALDPLSKTSVEAIASGFNFNEKFGQAMIKLGGVQVLTGTQGQIRRSCRAVNKS</sequence>
<keyword evidence="14 21" id="KW-1015">Disulfide bond</keyword>
<accession>A0A8X8ZRY7</accession>
<comment type="cofactor">
    <cofactor evidence="19 22">
        <name>Ca(2+)</name>
        <dbReference type="ChEBI" id="CHEBI:29108"/>
    </cofactor>
    <text evidence="19 22">Binds 2 calcium ions per subunit.</text>
</comment>
<dbReference type="InterPro" id="IPR002016">
    <property type="entry name" value="Haem_peroxidase"/>
</dbReference>
<evidence type="ECO:0000256" key="7">
    <source>
        <dbReference type="ARBA" id="ARBA00022559"/>
    </source>
</evidence>
<evidence type="ECO:0000256" key="3">
    <source>
        <dbReference type="ARBA" id="ARBA00004613"/>
    </source>
</evidence>
<feature type="chain" id="PRO_5036519187" description="Peroxidase" evidence="22">
    <location>
        <begin position="26"/>
        <end position="330"/>
    </location>
</feature>
<evidence type="ECO:0000256" key="1">
    <source>
        <dbReference type="ARBA" id="ARBA00000189"/>
    </source>
</evidence>
<evidence type="ECO:0000256" key="6">
    <source>
        <dbReference type="ARBA" id="ARBA00022525"/>
    </source>
</evidence>
<dbReference type="GO" id="GO:0042744">
    <property type="term" value="P:hydrogen peroxide catabolic process"/>
    <property type="evidence" value="ECO:0007669"/>
    <property type="project" value="UniProtKB-KW"/>
</dbReference>
<dbReference type="AlphaFoldDB" id="A0A8X8ZRY7"/>
<evidence type="ECO:0000256" key="5">
    <source>
        <dbReference type="ARBA" id="ARBA00012313"/>
    </source>
</evidence>
<dbReference type="EMBL" id="PNBA02000008">
    <property type="protein sequence ID" value="KAG6414748.1"/>
    <property type="molecule type" value="Genomic_DNA"/>
</dbReference>
<evidence type="ECO:0000259" key="23">
    <source>
        <dbReference type="PROSITE" id="PS50873"/>
    </source>
</evidence>
<dbReference type="InterPro" id="IPR033905">
    <property type="entry name" value="Secretory_peroxidase"/>
</dbReference>
<comment type="function">
    <text evidence="2">Removal of H(2)O(2), oxidation of toxic reductants, biosynthesis and degradation of lignin, suberization, auxin catabolism, response to environmental stresses such as wounding, pathogen attack and oxidative stress. These functions might be dependent on each isozyme/isoform in each plant tissue.</text>
</comment>
<comment type="subcellular location">
    <subcellularLocation>
        <location evidence="3 22">Secreted</location>
    </subcellularLocation>
</comment>
<dbReference type="Gene3D" id="1.10.420.10">
    <property type="entry name" value="Peroxidase, domain 2"/>
    <property type="match status" value="1"/>
</dbReference>
<feature type="disulfide bond" evidence="21">
    <location>
        <begin position="75"/>
        <end position="80"/>
    </location>
</feature>
<protein>
    <recommendedName>
        <fullName evidence="5 22">Peroxidase</fullName>
        <ecNumber evidence="5 22">1.11.1.7</ecNumber>
    </recommendedName>
</protein>
<dbReference type="InterPro" id="IPR010255">
    <property type="entry name" value="Haem_peroxidase_sf"/>
</dbReference>
<evidence type="ECO:0000256" key="15">
    <source>
        <dbReference type="ARBA" id="ARBA00023180"/>
    </source>
</evidence>
<dbReference type="PANTHER" id="PTHR31517:SF59">
    <property type="entry name" value="PEROXIDASE"/>
    <property type="match status" value="1"/>
</dbReference>
<dbReference type="CDD" id="cd00693">
    <property type="entry name" value="secretory_peroxidase"/>
    <property type="match status" value="1"/>
</dbReference>
<keyword evidence="15" id="KW-0325">Glycoprotein</keyword>
<dbReference type="OrthoDB" id="2113341at2759"/>
<evidence type="ECO:0000256" key="10">
    <source>
        <dbReference type="ARBA" id="ARBA00022729"/>
    </source>
</evidence>
<evidence type="ECO:0000313" key="24">
    <source>
        <dbReference type="EMBL" id="KAG6414748.1"/>
    </source>
</evidence>
<feature type="disulfide bond" evidence="21">
    <location>
        <begin position="202"/>
        <end position="234"/>
    </location>
</feature>
<dbReference type="PROSITE" id="PS00435">
    <property type="entry name" value="PEROXIDASE_1"/>
    <property type="match status" value="1"/>
</dbReference>
<dbReference type="Pfam" id="PF00141">
    <property type="entry name" value="peroxidase"/>
    <property type="match status" value="1"/>
</dbReference>
<feature type="binding site" evidence="19">
    <location>
        <position position="196"/>
    </location>
    <ligand>
        <name>Ca(2+)</name>
        <dbReference type="ChEBI" id="CHEBI:29108"/>
        <label>2</label>
    </ligand>
</feature>
<feature type="disulfide bond" evidence="21">
    <location>
        <begin position="125"/>
        <end position="324"/>
    </location>
</feature>
<keyword evidence="8 22" id="KW-0349">Heme</keyword>
<comment type="similarity">
    <text evidence="22">Belongs to the peroxidase family. Classical plant (class III) peroxidase subfamily.</text>
</comment>
<dbReference type="PRINTS" id="PR00458">
    <property type="entry name" value="PEROXIDASE"/>
</dbReference>
<feature type="binding site" evidence="19">
    <location>
        <position position="81"/>
    </location>
    <ligand>
        <name>Ca(2+)</name>
        <dbReference type="ChEBI" id="CHEBI:29108"/>
        <label>1</label>
    </ligand>
</feature>
<dbReference type="InterPro" id="IPR000823">
    <property type="entry name" value="Peroxidase_pln"/>
</dbReference>
<evidence type="ECO:0000256" key="8">
    <source>
        <dbReference type="ARBA" id="ARBA00022617"/>
    </source>
</evidence>
<evidence type="ECO:0000256" key="14">
    <source>
        <dbReference type="ARBA" id="ARBA00023157"/>
    </source>
</evidence>
<keyword evidence="16 22" id="KW-0376">Hydrogen peroxide</keyword>
<dbReference type="PANTHER" id="PTHR31517">
    <property type="match status" value="1"/>
</dbReference>
<evidence type="ECO:0000256" key="18">
    <source>
        <dbReference type="PIRSR" id="PIRSR600823-2"/>
    </source>
</evidence>
<evidence type="ECO:0000256" key="19">
    <source>
        <dbReference type="PIRSR" id="PIRSR600823-3"/>
    </source>
</evidence>
<feature type="binding site" evidence="19">
    <location>
        <position position="79"/>
    </location>
    <ligand>
        <name>Ca(2+)</name>
        <dbReference type="ChEBI" id="CHEBI:29108"/>
        <label>1</label>
    </ligand>
</feature>
<feature type="disulfide bond" evidence="21">
    <location>
        <begin position="39"/>
        <end position="119"/>
    </location>
</feature>
<dbReference type="EC" id="1.11.1.7" evidence="5 22"/>
<dbReference type="FunFam" id="1.10.520.10:FF:000006">
    <property type="entry name" value="Peroxidase"/>
    <property type="match status" value="1"/>
</dbReference>
<feature type="binding site" evidence="19">
    <location>
        <position position="77"/>
    </location>
    <ligand>
        <name>Ca(2+)</name>
        <dbReference type="ChEBI" id="CHEBI:29108"/>
        <label>1</label>
    </ligand>
</feature>
<dbReference type="PRINTS" id="PR00461">
    <property type="entry name" value="PLPEROXIDASE"/>
</dbReference>
<dbReference type="GO" id="GO:0046872">
    <property type="term" value="F:metal ion binding"/>
    <property type="evidence" value="ECO:0007669"/>
    <property type="project" value="UniProtKB-UniRule"/>
</dbReference>
<keyword evidence="10 22" id="KW-0732">Signal</keyword>
<comment type="similarity">
    <text evidence="4">Belongs to the peroxidase family. Ascorbate peroxidase subfamily.</text>
</comment>
<evidence type="ECO:0000256" key="22">
    <source>
        <dbReference type="RuleBase" id="RU362060"/>
    </source>
</evidence>
<keyword evidence="7 22" id="KW-0575">Peroxidase</keyword>
<dbReference type="InterPro" id="IPR019794">
    <property type="entry name" value="Peroxidases_AS"/>
</dbReference>
<gene>
    <name evidence="24" type="ORF">SASPL_122122</name>
</gene>
<feature type="active site" description="Proton acceptor" evidence="17">
    <location>
        <position position="73"/>
    </location>
</feature>
<evidence type="ECO:0000256" key="13">
    <source>
        <dbReference type="ARBA" id="ARBA00023004"/>
    </source>
</evidence>
<reference evidence="24" key="1">
    <citation type="submission" date="2018-01" db="EMBL/GenBank/DDBJ databases">
        <authorList>
            <person name="Mao J.F."/>
        </authorList>
    </citation>
    <scope>NUCLEOTIDE SEQUENCE</scope>
    <source>
        <strain evidence="24">Huo1</strain>
        <tissue evidence="24">Leaf</tissue>
    </source>
</reference>
<feature type="signal peptide" evidence="22">
    <location>
        <begin position="1"/>
        <end position="25"/>
    </location>
</feature>
<dbReference type="GO" id="GO:0140825">
    <property type="term" value="F:lactoperoxidase activity"/>
    <property type="evidence" value="ECO:0007669"/>
    <property type="project" value="UniProtKB-EC"/>
</dbReference>
<evidence type="ECO:0000256" key="20">
    <source>
        <dbReference type="PIRSR" id="PIRSR600823-4"/>
    </source>
</evidence>
<keyword evidence="6 22" id="KW-0964">Secreted</keyword>
<dbReference type="GO" id="GO:0005576">
    <property type="term" value="C:extracellular region"/>
    <property type="evidence" value="ECO:0007669"/>
    <property type="project" value="UniProtKB-SubCell"/>
</dbReference>
<feature type="domain" description="Plant heme peroxidase family profile" evidence="23">
    <location>
        <begin position="29"/>
        <end position="328"/>
    </location>
</feature>
<name>A0A8X8ZRY7_SALSN</name>
<evidence type="ECO:0000256" key="12">
    <source>
        <dbReference type="ARBA" id="ARBA00023002"/>
    </source>
</evidence>
<feature type="binding site" description="axial binding residue" evidence="19">
    <location>
        <position position="195"/>
    </location>
    <ligand>
        <name>heme b</name>
        <dbReference type="ChEBI" id="CHEBI:60344"/>
    </ligand>
    <ligandPart>
        <name>Fe</name>
        <dbReference type="ChEBI" id="CHEBI:18248"/>
    </ligandPart>
</feature>
<evidence type="ECO:0000256" key="11">
    <source>
        <dbReference type="ARBA" id="ARBA00022837"/>
    </source>
</evidence>
<evidence type="ECO:0000313" key="25">
    <source>
        <dbReference type="Proteomes" id="UP000298416"/>
    </source>
</evidence>
<organism evidence="24">
    <name type="scientific">Salvia splendens</name>
    <name type="common">Scarlet sage</name>
    <dbReference type="NCBI Taxonomy" id="180675"/>
    <lineage>
        <taxon>Eukaryota</taxon>
        <taxon>Viridiplantae</taxon>
        <taxon>Streptophyta</taxon>
        <taxon>Embryophyta</taxon>
        <taxon>Tracheophyta</taxon>
        <taxon>Spermatophyta</taxon>
        <taxon>Magnoliopsida</taxon>
        <taxon>eudicotyledons</taxon>
        <taxon>Gunneridae</taxon>
        <taxon>Pentapetalae</taxon>
        <taxon>asterids</taxon>
        <taxon>lamiids</taxon>
        <taxon>Lamiales</taxon>
        <taxon>Lamiaceae</taxon>
        <taxon>Nepetoideae</taxon>
        <taxon>Mentheae</taxon>
        <taxon>Salviinae</taxon>
        <taxon>Salvia</taxon>
        <taxon>Salvia subgen. Calosphace</taxon>
        <taxon>core Calosphace</taxon>
    </lineage>
</organism>
<feature type="binding site" evidence="19">
    <location>
        <position position="93"/>
    </location>
    <ligand>
        <name>Ca(2+)</name>
        <dbReference type="ChEBI" id="CHEBI:29108"/>
        <label>1</label>
    </ligand>
</feature>
<comment type="catalytic activity">
    <reaction evidence="1 22">
        <text>2 a phenolic donor + H2O2 = 2 a phenolic radical donor + 2 H2O</text>
        <dbReference type="Rhea" id="RHEA:56136"/>
        <dbReference type="ChEBI" id="CHEBI:15377"/>
        <dbReference type="ChEBI" id="CHEBI:16240"/>
        <dbReference type="ChEBI" id="CHEBI:139520"/>
        <dbReference type="ChEBI" id="CHEBI:139521"/>
        <dbReference type="EC" id="1.11.1.7"/>
    </reaction>
</comment>
<dbReference type="Gene3D" id="1.10.520.10">
    <property type="match status" value="1"/>
</dbReference>
<dbReference type="GO" id="GO:0020037">
    <property type="term" value="F:heme binding"/>
    <property type="evidence" value="ECO:0007669"/>
    <property type="project" value="UniProtKB-UniRule"/>
</dbReference>
<feature type="binding site" evidence="19">
    <location>
        <position position="247"/>
    </location>
    <ligand>
        <name>Ca(2+)</name>
        <dbReference type="ChEBI" id="CHEBI:29108"/>
        <label>2</label>
    </ligand>
</feature>
<keyword evidence="13 19" id="KW-0408">Iron</keyword>
<dbReference type="PROSITE" id="PS00436">
    <property type="entry name" value="PEROXIDASE_2"/>
    <property type="match status" value="1"/>
</dbReference>
<feature type="binding site" evidence="18">
    <location>
        <position position="165"/>
    </location>
    <ligand>
        <name>substrate</name>
    </ligand>
</feature>
<comment type="caution">
    <text evidence="24">The sequence shown here is derived from an EMBL/GenBank/DDBJ whole genome shotgun (WGS) entry which is preliminary data.</text>
</comment>
<dbReference type="GO" id="GO:0006979">
    <property type="term" value="P:response to oxidative stress"/>
    <property type="evidence" value="ECO:0007669"/>
    <property type="project" value="UniProtKB-UniRule"/>
</dbReference>
<evidence type="ECO:0000256" key="16">
    <source>
        <dbReference type="ARBA" id="ARBA00023324"/>
    </source>
</evidence>
<keyword evidence="12 22" id="KW-0560">Oxidoreductase</keyword>
<proteinExistence type="inferred from homology"/>
<dbReference type="FunFam" id="1.10.420.10:FF:000007">
    <property type="entry name" value="Peroxidase"/>
    <property type="match status" value="1"/>
</dbReference>
<dbReference type="SUPFAM" id="SSF48113">
    <property type="entry name" value="Heme-dependent peroxidases"/>
    <property type="match status" value="1"/>
</dbReference>
<keyword evidence="9 19" id="KW-0479">Metal-binding</keyword>